<proteinExistence type="predicted"/>
<organism evidence="1 2">
    <name type="scientific">Ancylobacter crimeensis</name>
    <dbReference type="NCBI Taxonomy" id="2579147"/>
    <lineage>
        <taxon>Bacteria</taxon>
        <taxon>Pseudomonadati</taxon>
        <taxon>Pseudomonadota</taxon>
        <taxon>Alphaproteobacteria</taxon>
        <taxon>Hyphomicrobiales</taxon>
        <taxon>Xanthobacteraceae</taxon>
        <taxon>Ancylobacter</taxon>
    </lineage>
</organism>
<sequence length="249" mass="27118">MPLILRSVKIILIVFTLVFLLPLGLHALTWQREDWSRPWRGADWSSAGLLPAATDHPGAMVRIYSARVGRWRGIFATHSWIVVKDAGPSGYERYDKVGWGAPIRRNGYPPDGRWYGNEPELVFAADGAEAEKLIPRIREAVRAYAFARPGDYHVWPGPNSNSFIASVLAAIPETGATLPPTAIGKDFPVDGRWIGPAPSRTGLRLTLGGYAGLTLAWVEGIEVNILGAVAGLDLRHPALKVPGFGRLGL</sequence>
<comment type="caution">
    <text evidence="1">The sequence shown here is derived from an EMBL/GenBank/DDBJ whole genome shotgun (WGS) entry which is preliminary data.</text>
</comment>
<dbReference type="Pfam" id="PF12570">
    <property type="entry name" value="DUF3750"/>
    <property type="match status" value="1"/>
</dbReference>
<dbReference type="EMBL" id="JALKCH010000004">
    <property type="protein sequence ID" value="MCK0196826.1"/>
    <property type="molecule type" value="Genomic_DNA"/>
</dbReference>
<keyword evidence="2" id="KW-1185">Reference proteome</keyword>
<name>A0ABT0DA50_9HYPH</name>
<dbReference type="RefSeq" id="WP_247028255.1">
    <property type="nucleotide sequence ID" value="NZ_JALKCH010000004.1"/>
</dbReference>
<dbReference type="Proteomes" id="UP001203284">
    <property type="component" value="Unassembled WGS sequence"/>
</dbReference>
<protein>
    <submittedName>
        <fullName evidence="1">DUF3750 domain-containing protein</fullName>
    </submittedName>
</protein>
<dbReference type="InterPro" id="IPR022224">
    <property type="entry name" value="DUF3750"/>
</dbReference>
<evidence type="ECO:0000313" key="1">
    <source>
        <dbReference type="EMBL" id="MCK0196826.1"/>
    </source>
</evidence>
<gene>
    <name evidence="1" type="ORF">MWN34_07850</name>
</gene>
<reference evidence="1 2" key="1">
    <citation type="submission" date="2022-04" db="EMBL/GenBank/DDBJ databases">
        <authorList>
            <person name="Grouzdev D.S."/>
            <person name="Pantiukh K.S."/>
            <person name="Krutkina M.S."/>
        </authorList>
    </citation>
    <scope>NUCLEOTIDE SEQUENCE [LARGE SCALE GENOMIC DNA]</scope>
    <source>
        <strain evidence="1 2">6x-1</strain>
    </source>
</reference>
<evidence type="ECO:0000313" key="2">
    <source>
        <dbReference type="Proteomes" id="UP001203284"/>
    </source>
</evidence>
<accession>A0ABT0DA50</accession>